<dbReference type="InterPro" id="IPR012318">
    <property type="entry name" value="HTH_CRP"/>
</dbReference>
<keyword evidence="1" id="KW-0805">Transcription regulation</keyword>
<dbReference type="SMART" id="SM00419">
    <property type="entry name" value="HTH_CRP"/>
    <property type="match status" value="1"/>
</dbReference>
<dbReference type="SMART" id="SM00100">
    <property type="entry name" value="cNMP"/>
    <property type="match status" value="1"/>
</dbReference>
<sequence>MAFEKYVEVLSRAELFRGFDKDEVVSMLKCLEPKIKEYGKGNYLAVAGEEFQGIGIMLEGEAAAYKENIAGTRVIMVLLKPGDVFGEIVAFSSQSQWPVTVEAQQPCKALFISRQKIVGECRHLCPWHRKLIENMLMMVSERALTLSRKVEYLSIKSIRGKISTYLLEQYKKTGETTFILPMNRNELADFLNVSRPSLSREMCSMRDEGIIDFHRASVRIKDLQALKRMAQ</sequence>
<feature type="domain" description="Cyclic nucleotide-binding" evidence="4">
    <location>
        <begin position="15"/>
        <end position="115"/>
    </location>
</feature>
<dbReference type="Pfam" id="PF00027">
    <property type="entry name" value="cNMP_binding"/>
    <property type="match status" value="1"/>
</dbReference>
<dbReference type="PROSITE" id="PS50042">
    <property type="entry name" value="CNMP_BINDING_3"/>
    <property type="match status" value="1"/>
</dbReference>
<dbReference type="STRING" id="937334.SAMN05444406_10497"/>
<name>A0A1I5TEW9_9FIRM</name>
<dbReference type="GO" id="GO:0003700">
    <property type="term" value="F:DNA-binding transcription factor activity"/>
    <property type="evidence" value="ECO:0007669"/>
    <property type="project" value="TreeGrafter"/>
</dbReference>
<dbReference type="InterPro" id="IPR018490">
    <property type="entry name" value="cNMP-bd_dom_sf"/>
</dbReference>
<dbReference type="Gene3D" id="2.60.120.10">
    <property type="entry name" value="Jelly Rolls"/>
    <property type="match status" value="1"/>
</dbReference>
<feature type="domain" description="HTH crp-type" evidence="5">
    <location>
        <begin position="156"/>
        <end position="224"/>
    </location>
</feature>
<evidence type="ECO:0000256" key="3">
    <source>
        <dbReference type="ARBA" id="ARBA00023163"/>
    </source>
</evidence>
<dbReference type="CDD" id="cd00038">
    <property type="entry name" value="CAP_ED"/>
    <property type="match status" value="1"/>
</dbReference>
<dbReference type="Pfam" id="PF13545">
    <property type="entry name" value="HTH_Crp_2"/>
    <property type="match status" value="1"/>
</dbReference>
<dbReference type="PANTHER" id="PTHR24567">
    <property type="entry name" value="CRP FAMILY TRANSCRIPTIONAL REGULATORY PROTEIN"/>
    <property type="match status" value="1"/>
</dbReference>
<keyword evidence="6" id="KW-0418">Kinase</keyword>
<evidence type="ECO:0000313" key="7">
    <source>
        <dbReference type="Proteomes" id="UP000198577"/>
    </source>
</evidence>
<dbReference type="SUPFAM" id="SSF46785">
    <property type="entry name" value="Winged helix' DNA-binding domain"/>
    <property type="match status" value="1"/>
</dbReference>
<dbReference type="InterPro" id="IPR000595">
    <property type="entry name" value="cNMP-bd_dom"/>
</dbReference>
<protein>
    <submittedName>
        <fullName evidence="6">cAMP-binding domain of CRP or a regulatory subunit of cAMP-dependent protein kinases</fullName>
    </submittedName>
</protein>
<dbReference type="InterPro" id="IPR036390">
    <property type="entry name" value="WH_DNA-bd_sf"/>
</dbReference>
<dbReference type="OrthoDB" id="3176638at2"/>
<dbReference type="RefSeq" id="WP_092281990.1">
    <property type="nucleotide sequence ID" value="NZ_FOXR01000004.1"/>
</dbReference>
<dbReference type="Proteomes" id="UP000198577">
    <property type="component" value="Unassembled WGS sequence"/>
</dbReference>
<reference evidence="6 7" key="1">
    <citation type="submission" date="2016-10" db="EMBL/GenBank/DDBJ databases">
        <authorList>
            <person name="de Groot N.N."/>
        </authorList>
    </citation>
    <scope>NUCLEOTIDE SEQUENCE [LARGE SCALE GENOMIC DNA]</scope>
    <source>
        <strain evidence="6 7">DSM 20678</strain>
    </source>
</reference>
<evidence type="ECO:0000256" key="1">
    <source>
        <dbReference type="ARBA" id="ARBA00023015"/>
    </source>
</evidence>
<dbReference type="InterPro" id="IPR014710">
    <property type="entry name" value="RmlC-like_jellyroll"/>
</dbReference>
<accession>A0A1I5TEW9</accession>
<keyword evidence="7" id="KW-1185">Reference proteome</keyword>
<dbReference type="GO" id="GO:0016301">
    <property type="term" value="F:kinase activity"/>
    <property type="evidence" value="ECO:0007669"/>
    <property type="project" value="UniProtKB-KW"/>
</dbReference>
<dbReference type="PROSITE" id="PS51063">
    <property type="entry name" value="HTH_CRP_2"/>
    <property type="match status" value="1"/>
</dbReference>
<dbReference type="GO" id="GO:0005829">
    <property type="term" value="C:cytosol"/>
    <property type="evidence" value="ECO:0007669"/>
    <property type="project" value="TreeGrafter"/>
</dbReference>
<proteinExistence type="predicted"/>
<organism evidence="6 7">
    <name type="scientific">Caldicoprobacter faecalis</name>
    <dbReference type="NCBI Taxonomy" id="937334"/>
    <lineage>
        <taxon>Bacteria</taxon>
        <taxon>Bacillati</taxon>
        <taxon>Bacillota</taxon>
        <taxon>Clostridia</taxon>
        <taxon>Caldicoprobacterales</taxon>
        <taxon>Caldicoprobacteraceae</taxon>
        <taxon>Caldicoprobacter</taxon>
    </lineage>
</organism>
<evidence type="ECO:0000259" key="4">
    <source>
        <dbReference type="PROSITE" id="PS50042"/>
    </source>
</evidence>
<dbReference type="EMBL" id="FOXR01000004">
    <property type="protein sequence ID" value="SFP81583.1"/>
    <property type="molecule type" value="Genomic_DNA"/>
</dbReference>
<evidence type="ECO:0000313" key="6">
    <source>
        <dbReference type="EMBL" id="SFP81583.1"/>
    </source>
</evidence>
<dbReference type="AlphaFoldDB" id="A0A1I5TEW9"/>
<keyword evidence="2" id="KW-0238">DNA-binding</keyword>
<keyword evidence="3" id="KW-0804">Transcription</keyword>
<keyword evidence="6" id="KW-0808">Transferase</keyword>
<evidence type="ECO:0000256" key="2">
    <source>
        <dbReference type="ARBA" id="ARBA00023125"/>
    </source>
</evidence>
<dbReference type="PANTHER" id="PTHR24567:SF58">
    <property type="entry name" value="CYCLIC AMP-BINDING REGULATORY PROTEIN"/>
    <property type="match status" value="1"/>
</dbReference>
<gene>
    <name evidence="6" type="ORF">SAMN05444406_10497</name>
</gene>
<dbReference type="InterPro" id="IPR050397">
    <property type="entry name" value="Env_Response_Regulators"/>
</dbReference>
<dbReference type="GO" id="GO:0003677">
    <property type="term" value="F:DNA binding"/>
    <property type="evidence" value="ECO:0007669"/>
    <property type="project" value="UniProtKB-KW"/>
</dbReference>
<dbReference type="SUPFAM" id="SSF51206">
    <property type="entry name" value="cAMP-binding domain-like"/>
    <property type="match status" value="1"/>
</dbReference>
<evidence type="ECO:0000259" key="5">
    <source>
        <dbReference type="PROSITE" id="PS51063"/>
    </source>
</evidence>